<dbReference type="Pfam" id="PF00328">
    <property type="entry name" value="His_Phos_2"/>
    <property type="match status" value="1"/>
</dbReference>
<dbReference type="AlphaFoldDB" id="M2PS63"/>
<evidence type="ECO:0000256" key="1">
    <source>
        <dbReference type="ARBA" id="ARBA00022801"/>
    </source>
</evidence>
<dbReference type="Proteomes" id="UP000016930">
    <property type="component" value="Unassembled WGS sequence"/>
</dbReference>
<dbReference type="EMBL" id="KB445793">
    <property type="protein sequence ID" value="EMD39464.1"/>
    <property type="molecule type" value="Genomic_DNA"/>
</dbReference>
<dbReference type="GO" id="GO:0003993">
    <property type="term" value="F:acid phosphatase activity"/>
    <property type="evidence" value="ECO:0007669"/>
    <property type="project" value="TreeGrafter"/>
</dbReference>
<dbReference type="STRING" id="914234.M2PS63"/>
<organism evidence="2 3">
    <name type="scientific">Ceriporiopsis subvermispora (strain B)</name>
    <name type="common">White-rot fungus</name>
    <name type="synonym">Gelatoporia subvermispora</name>
    <dbReference type="NCBI Taxonomy" id="914234"/>
    <lineage>
        <taxon>Eukaryota</taxon>
        <taxon>Fungi</taxon>
        <taxon>Dikarya</taxon>
        <taxon>Basidiomycota</taxon>
        <taxon>Agaricomycotina</taxon>
        <taxon>Agaricomycetes</taxon>
        <taxon>Polyporales</taxon>
        <taxon>Gelatoporiaceae</taxon>
        <taxon>Gelatoporia</taxon>
    </lineage>
</organism>
<dbReference type="PROSITE" id="PS00616">
    <property type="entry name" value="HIS_ACID_PHOSPHAT_1"/>
    <property type="match status" value="1"/>
</dbReference>
<keyword evidence="1" id="KW-0378">Hydrolase</keyword>
<evidence type="ECO:0008006" key="4">
    <source>
        <dbReference type="Google" id="ProtNLM"/>
    </source>
</evidence>
<dbReference type="Gene3D" id="3.40.50.1240">
    <property type="entry name" value="Phosphoglycerate mutase-like"/>
    <property type="match status" value="1"/>
</dbReference>
<evidence type="ECO:0000313" key="3">
    <source>
        <dbReference type="Proteomes" id="UP000016930"/>
    </source>
</evidence>
<dbReference type="PANTHER" id="PTHR20963">
    <property type="entry name" value="MULTIPLE INOSITOL POLYPHOSPHATE PHOSPHATASE-RELATED"/>
    <property type="match status" value="1"/>
</dbReference>
<dbReference type="CDD" id="cd07061">
    <property type="entry name" value="HP_HAP_like"/>
    <property type="match status" value="1"/>
</dbReference>
<sequence>MWGQYSPWHPAGAYLPPPKGCSITQANILQRHGARFPNDDDGIEYRASVKRLTSAHKFVDSRLDFLQDYSYDLGEDLLVPYGAMQSFDAGSEAFERYSHLVSTENMLFVRASGKRRVIDSAKNWTVGFAAASRQRYNPAVNLIISEEVNNTLNNDCPNASDGSDEMDEWLSVFGPAVAKRLNKAAPGAHLTEKDVYNLLAMCPFETLAKEHVSPFCKLFEEDDFRAFEYHGDVEKYYKTGYPHGLGRVQGVGYVNELIARLTGTPVRDHTQHNASLLFPLDRALYADFTHENEMVAVYAALGLYNISEPLDPREMDVDREWVASRMVPFSARMVVERLECKHEGAAVRIFVNDALQSLGFCGKGNGVCSVDKFVESQEYARSEKSAEDFKRCYN</sequence>
<reference evidence="2 3" key="1">
    <citation type="journal article" date="2012" name="Proc. Natl. Acad. Sci. U.S.A.">
        <title>Comparative genomics of Ceriporiopsis subvermispora and Phanerochaete chrysosporium provide insight into selective ligninolysis.</title>
        <authorList>
            <person name="Fernandez-Fueyo E."/>
            <person name="Ruiz-Duenas F.J."/>
            <person name="Ferreira P."/>
            <person name="Floudas D."/>
            <person name="Hibbett D.S."/>
            <person name="Canessa P."/>
            <person name="Larrondo L.F."/>
            <person name="James T.Y."/>
            <person name="Seelenfreund D."/>
            <person name="Lobos S."/>
            <person name="Polanco R."/>
            <person name="Tello M."/>
            <person name="Honda Y."/>
            <person name="Watanabe T."/>
            <person name="Watanabe T."/>
            <person name="Ryu J.S."/>
            <person name="Kubicek C.P."/>
            <person name="Schmoll M."/>
            <person name="Gaskell J."/>
            <person name="Hammel K.E."/>
            <person name="St John F.J."/>
            <person name="Vanden Wymelenberg A."/>
            <person name="Sabat G."/>
            <person name="Splinter BonDurant S."/>
            <person name="Syed K."/>
            <person name="Yadav J.S."/>
            <person name="Doddapaneni H."/>
            <person name="Subramanian V."/>
            <person name="Lavin J.L."/>
            <person name="Oguiza J.A."/>
            <person name="Perez G."/>
            <person name="Pisabarro A.G."/>
            <person name="Ramirez L."/>
            <person name="Santoyo F."/>
            <person name="Master E."/>
            <person name="Coutinho P.M."/>
            <person name="Henrissat B."/>
            <person name="Lombard V."/>
            <person name="Magnuson J.K."/>
            <person name="Kuees U."/>
            <person name="Hori C."/>
            <person name="Igarashi K."/>
            <person name="Samejima M."/>
            <person name="Held B.W."/>
            <person name="Barry K.W."/>
            <person name="LaButti K.M."/>
            <person name="Lapidus A."/>
            <person name="Lindquist E.A."/>
            <person name="Lucas S.M."/>
            <person name="Riley R."/>
            <person name="Salamov A.A."/>
            <person name="Hoffmeister D."/>
            <person name="Schwenk D."/>
            <person name="Hadar Y."/>
            <person name="Yarden O."/>
            <person name="de Vries R.P."/>
            <person name="Wiebenga A."/>
            <person name="Stenlid J."/>
            <person name="Eastwood D."/>
            <person name="Grigoriev I.V."/>
            <person name="Berka R.M."/>
            <person name="Blanchette R.A."/>
            <person name="Kersten P."/>
            <person name="Martinez A.T."/>
            <person name="Vicuna R."/>
            <person name="Cullen D."/>
        </authorList>
    </citation>
    <scope>NUCLEOTIDE SEQUENCE [LARGE SCALE GENOMIC DNA]</scope>
    <source>
        <strain evidence="2 3">B</strain>
    </source>
</reference>
<evidence type="ECO:0000313" key="2">
    <source>
        <dbReference type="EMBL" id="EMD39464.1"/>
    </source>
</evidence>
<gene>
    <name evidence="2" type="ORF">CERSUDRAFT_45367</name>
</gene>
<name>M2PS63_CERS8</name>
<proteinExistence type="predicted"/>
<dbReference type="SUPFAM" id="SSF53254">
    <property type="entry name" value="Phosphoglycerate mutase-like"/>
    <property type="match status" value="1"/>
</dbReference>
<dbReference type="InterPro" id="IPR029033">
    <property type="entry name" value="His_PPase_superfam"/>
</dbReference>
<dbReference type="InterPro" id="IPR000560">
    <property type="entry name" value="His_Pase_clade-2"/>
</dbReference>
<protein>
    <recommendedName>
        <fullName evidence="4">Acid phosphatase</fullName>
    </recommendedName>
</protein>
<dbReference type="HOGENOM" id="CLU_020880_0_1_1"/>
<accession>M2PS63</accession>
<dbReference type="PANTHER" id="PTHR20963:SF24">
    <property type="entry name" value="3-PHYTASE B"/>
    <property type="match status" value="1"/>
</dbReference>
<keyword evidence="3" id="KW-1185">Reference proteome</keyword>
<dbReference type="OrthoDB" id="6509975at2759"/>
<dbReference type="InterPro" id="IPR033379">
    <property type="entry name" value="Acid_Pase_AS"/>
</dbReference>